<dbReference type="AlphaFoldDB" id="D1AP69"/>
<dbReference type="InterPro" id="IPR036412">
    <property type="entry name" value="HAD-like_sf"/>
</dbReference>
<evidence type="ECO:0000313" key="1">
    <source>
        <dbReference type="EMBL" id="ACZ09903.1"/>
    </source>
</evidence>
<dbReference type="PANTHER" id="PTHR43434">
    <property type="entry name" value="PHOSPHOGLYCOLATE PHOSPHATASE"/>
    <property type="match status" value="1"/>
</dbReference>
<dbReference type="SFLD" id="SFLDG01129">
    <property type="entry name" value="C1.5:_HAD__Beta-PGM__Phosphata"/>
    <property type="match status" value="1"/>
</dbReference>
<dbReference type="RefSeq" id="WP_012862485.1">
    <property type="nucleotide sequence ID" value="NC_013517.1"/>
</dbReference>
<reference evidence="2" key="1">
    <citation type="submission" date="2009-09" db="EMBL/GenBank/DDBJ databases">
        <title>The complete chromosome of Sebaldella termitidis ATCC 33386.</title>
        <authorList>
            <consortium name="US DOE Joint Genome Institute (JGI-PGF)"/>
            <person name="Lucas S."/>
            <person name="Copeland A."/>
            <person name="Lapidus A."/>
            <person name="Glavina del Rio T."/>
            <person name="Dalin E."/>
            <person name="Tice H."/>
            <person name="Bruce D."/>
            <person name="Goodwin L."/>
            <person name="Pitluck S."/>
            <person name="Kyrpides N."/>
            <person name="Mavromatis K."/>
            <person name="Ivanova N."/>
            <person name="Mikhailova N."/>
            <person name="Sims D."/>
            <person name="Meincke L."/>
            <person name="Brettin T."/>
            <person name="Detter J.C."/>
            <person name="Han C."/>
            <person name="Larimer F."/>
            <person name="Land M."/>
            <person name="Hauser L."/>
            <person name="Markowitz V."/>
            <person name="Cheng J.F."/>
            <person name="Hugenholtz P."/>
            <person name="Woyke T."/>
            <person name="Wu D."/>
            <person name="Eisen J.A."/>
        </authorList>
    </citation>
    <scope>NUCLEOTIDE SEQUENCE [LARGE SCALE GENOMIC DNA]</scope>
    <source>
        <strain evidence="2">ATCC 33386 / NCTC 11300</strain>
    </source>
</reference>
<reference evidence="1 2" key="2">
    <citation type="journal article" date="2010" name="Stand. Genomic Sci.">
        <title>Complete genome sequence of Sebaldella termitidis type strain (NCTC 11300).</title>
        <authorList>
            <person name="Harmon-Smith M."/>
            <person name="Celia L."/>
            <person name="Chertkov O."/>
            <person name="Lapidus A."/>
            <person name="Copeland A."/>
            <person name="Glavina Del Rio T."/>
            <person name="Nolan M."/>
            <person name="Lucas S."/>
            <person name="Tice H."/>
            <person name="Cheng J.F."/>
            <person name="Han C."/>
            <person name="Detter J.C."/>
            <person name="Bruce D."/>
            <person name="Goodwin L."/>
            <person name="Pitluck S."/>
            <person name="Pati A."/>
            <person name="Liolios K."/>
            <person name="Ivanova N."/>
            <person name="Mavromatis K."/>
            <person name="Mikhailova N."/>
            <person name="Chen A."/>
            <person name="Palaniappan K."/>
            <person name="Land M."/>
            <person name="Hauser L."/>
            <person name="Chang Y.J."/>
            <person name="Jeffries C.D."/>
            <person name="Brettin T."/>
            <person name="Goker M."/>
            <person name="Beck B."/>
            <person name="Bristow J."/>
            <person name="Eisen J.A."/>
            <person name="Markowitz V."/>
            <person name="Hugenholtz P."/>
            <person name="Kyrpides N.C."/>
            <person name="Klenk H.P."/>
            <person name="Chen F."/>
        </authorList>
    </citation>
    <scope>NUCLEOTIDE SEQUENCE [LARGE SCALE GENOMIC DNA]</scope>
    <source>
        <strain evidence="2">ATCC 33386 / NCTC 11300</strain>
    </source>
</reference>
<dbReference type="NCBIfam" id="TIGR01549">
    <property type="entry name" value="HAD-SF-IA-v1"/>
    <property type="match status" value="1"/>
</dbReference>
<accession>D1AP69</accession>
<dbReference type="HOGENOM" id="CLU_045011_19_1_0"/>
<dbReference type="Gene3D" id="1.10.150.240">
    <property type="entry name" value="Putative phosphatase, domain 2"/>
    <property type="match status" value="1"/>
</dbReference>
<dbReference type="eggNOG" id="COG0546">
    <property type="taxonomic scope" value="Bacteria"/>
</dbReference>
<proteinExistence type="predicted"/>
<dbReference type="SUPFAM" id="SSF56784">
    <property type="entry name" value="HAD-like"/>
    <property type="match status" value="1"/>
</dbReference>
<dbReference type="STRING" id="526218.Sterm_3061"/>
<dbReference type="SFLD" id="SFLDS00003">
    <property type="entry name" value="Haloacid_Dehalogenase"/>
    <property type="match status" value="1"/>
</dbReference>
<dbReference type="PRINTS" id="PR00413">
    <property type="entry name" value="HADHALOGNASE"/>
</dbReference>
<evidence type="ECO:0000313" key="2">
    <source>
        <dbReference type="Proteomes" id="UP000000845"/>
    </source>
</evidence>
<organism evidence="1 2">
    <name type="scientific">Sebaldella termitidis (strain ATCC 33386 / NCTC 11300)</name>
    <dbReference type="NCBI Taxonomy" id="526218"/>
    <lineage>
        <taxon>Bacteria</taxon>
        <taxon>Fusobacteriati</taxon>
        <taxon>Fusobacteriota</taxon>
        <taxon>Fusobacteriia</taxon>
        <taxon>Fusobacteriales</taxon>
        <taxon>Leptotrichiaceae</taxon>
        <taxon>Sebaldella</taxon>
    </lineage>
</organism>
<dbReference type="InterPro" id="IPR006439">
    <property type="entry name" value="HAD-SF_hydro_IA"/>
</dbReference>
<gene>
    <name evidence="1" type="ordered locus">Sterm_3061</name>
</gene>
<dbReference type="GO" id="GO:0008967">
    <property type="term" value="F:phosphoglycolate phosphatase activity"/>
    <property type="evidence" value="ECO:0007669"/>
    <property type="project" value="TreeGrafter"/>
</dbReference>
<dbReference type="GO" id="GO:0006281">
    <property type="term" value="P:DNA repair"/>
    <property type="evidence" value="ECO:0007669"/>
    <property type="project" value="TreeGrafter"/>
</dbReference>
<keyword evidence="2" id="KW-1185">Reference proteome</keyword>
<dbReference type="KEGG" id="str:Sterm_3061"/>
<dbReference type="GO" id="GO:0005829">
    <property type="term" value="C:cytosol"/>
    <property type="evidence" value="ECO:0007669"/>
    <property type="project" value="TreeGrafter"/>
</dbReference>
<name>D1AP69_SEBTE</name>
<sequence length="216" mass="24100">MSFKMAIFDLDGTLVDSLEAISKLANLAFEEMGMDTYSLEMSRTLIGHGVAGIADKALPEGSSPELKEKLVAAIRKYYEKYWDYNLHLYSGISELLDRLTEKGILLAINTNKDQRFADETVEKTLKKWSFTNIVGAVDGEPRKPKPDGIEAILREHGIKKEEALYIGDMRVDVETAKNAGVFSVFCEWGFGSIKTLDLTPDLTVKNPEEIMTVIQG</sequence>
<dbReference type="Pfam" id="PF13419">
    <property type="entry name" value="HAD_2"/>
    <property type="match status" value="1"/>
</dbReference>
<dbReference type="InterPro" id="IPR050155">
    <property type="entry name" value="HAD-like_hydrolase_sf"/>
</dbReference>
<keyword evidence="1" id="KW-0378">Hydrolase</keyword>
<dbReference type="SFLD" id="SFLDG01135">
    <property type="entry name" value="C1.5.6:_HAD__Beta-PGM__Phospha"/>
    <property type="match status" value="1"/>
</dbReference>
<dbReference type="InterPro" id="IPR023198">
    <property type="entry name" value="PGP-like_dom2"/>
</dbReference>
<dbReference type="InterPro" id="IPR023214">
    <property type="entry name" value="HAD_sf"/>
</dbReference>
<dbReference type="PANTHER" id="PTHR43434:SF1">
    <property type="entry name" value="PHOSPHOGLYCOLATE PHOSPHATASE"/>
    <property type="match status" value="1"/>
</dbReference>
<dbReference type="EMBL" id="CP001739">
    <property type="protein sequence ID" value="ACZ09903.1"/>
    <property type="molecule type" value="Genomic_DNA"/>
</dbReference>
<dbReference type="InterPro" id="IPR041492">
    <property type="entry name" value="HAD_2"/>
</dbReference>
<dbReference type="Proteomes" id="UP000000845">
    <property type="component" value="Chromosome"/>
</dbReference>
<protein>
    <submittedName>
        <fullName evidence="1">HAD-superfamily hydrolase, subfamily IA, variant 1</fullName>
    </submittedName>
</protein>
<dbReference type="Gene3D" id="3.40.50.1000">
    <property type="entry name" value="HAD superfamily/HAD-like"/>
    <property type="match status" value="1"/>
</dbReference>